<dbReference type="InterPro" id="IPR009009">
    <property type="entry name" value="RlpA-like_DPBB"/>
</dbReference>
<dbReference type="PANTHER" id="PTHR34183">
    <property type="entry name" value="ENDOLYTIC PEPTIDOGLYCAN TRANSGLYCOSYLASE RLPA"/>
    <property type="match status" value="1"/>
</dbReference>
<evidence type="ECO:0000313" key="4">
    <source>
        <dbReference type="EMBL" id="RWR99566.1"/>
    </source>
</evidence>
<dbReference type="SUPFAM" id="SSF50685">
    <property type="entry name" value="Barwin-like endoglucanases"/>
    <property type="match status" value="1"/>
</dbReference>
<dbReference type="NCBIfam" id="TIGR00413">
    <property type="entry name" value="rlpA"/>
    <property type="match status" value="1"/>
</dbReference>
<dbReference type="Gene3D" id="2.40.40.10">
    <property type="entry name" value="RlpA-like domain"/>
    <property type="match status" value="1"/>
</dbReference>
<keyword evidence="5" id="KW-1185">Reference proteome</keyword>
<dbReference type="Proteomes" id="UP000285301">
    <property type="component" value="Unassembled WGS sequence"/>
</dbReference>
<evidence type="ECO:0000256" key="1">
    <source>
        <dbReference type="SAM" id="SignalP"/>
    </source>
</evidence>
<feature type="signal peptide" evidence="1">
    <location>
        <begin position="1"/>
        <end position="18"/>
    </location>
</feature>
<dbReference type="Pfam" id="PF03330">
    <property type="entry name" value="DPBB_1"/>
    <property type="match status" value="1"/>
</dbReference>
<protein>
    <recommendedName>
        <fullName evidence="2">RlpA-like protein double-psi beta-barrel domain-containing protein</fullName>
    </recommendedName>
</protein>
<evidence type="ECO:0000313" key="5">
    <source>
        <dbReference type="Proteomes" id="UP000285301"/>
    </source>
</evidence>
<dbReference type="OrthoDB" id="7769384at2759"/>
<feature type="chain" id="PRO_5033398970" description="RlpA-like protein double-psi beta-barrel domain-containing protein" evidence="1">
    <location>
        <begin position="19"/>
        <end position="223"/>
    </location>
</feature>
<evidence type="ECO:0000259" key="2">
    <source>
        <dbReference type="Pfam" id="PF03330"/>
    </source>
</evidence>
<dbReference type="InterPro" id="IPR036908">
    <property type="entry name" value="RlpA-like_sf"/>
</dbReference>
<dbReference type="PANTHER" id="PTHR34183:SF8">
    <property type="entry name" value="ENDOLYTIC PEPTIDOGLYCAN TRANSGLYCOSYLASE RLPA-RELATED"/>
    <property type="match status" value="1"/>
</dbReference>
<reference evidence="3 5" key="1">
    <citation type="journal article" date="2018" name="Gigascience">
        <title>Genomes of trombidid mites reveal novel predicted allergens and laterally-transferred genes associated with secondary metabolism.</title>
        <authorList>
            <person name="Dong X."/>
            <person name="Chaisiri K."/>
            <person name="Xia D."/>
            <person name="Armstrong S.D."/>
            <person name="Fang Y."/>
            <person name="Donnelly M.J."/>
            <person name="Kadowaki T."/>
            <person name="McGarry J.W."/>
            <person name="Darby A.C."/>
            <person name="Makepeace B.L."/>
        </authorList>
    </citation>
    <scope>NUCLEOTIDE SEQUENCE [LARGE SCALE GENOMIC DNA]</scope>
    <source>
        <strain evidence="3">UoL-WK</strain>
    </source>
</reference>
<dbReference type="AlphaFoldDB" id="A0A3S3P2J0"/>
<dbReference type="EMBL" id="NCKU01014546">
    <property type="protein sequence ID" value="RWR99566.1"/>
    <property type="molecule type" value="Genomic_DNA"/>
</dbReference>
<reference evidence="3" key="2">
    <citation type="submission" date="2018-11" db="EMBL/GenBank/DDBJ databases">
        <title>Trombidioid mite genomics.</title>
        <authorList>
            <person name="Dong X."/>
        </authorList>
    </citation>
    <scope>NUCLEOTIDE SEQUENCE</scope>
    <source>
        <strain evidence="3">UoL-WK</strain>
    </source>
</reference>
<sequence>MHQLITLISITFIAAVTARECWWTNGCQPRTWEERGCFPANLYEIVETWSCGEAGDMYFCCRKESSHQSEITGNSLDETSYGICKNFLNSSNFYVIIAGNFNKGSNLPKIAGNSFSGAGNFDERGECSYYGEPGEIPLNYVLPSYEKFDPNAMASAHKTLPFGTCVKVTNLNSGKEVVVRINDRGPGGEKRILDLTKAAFKKVEDTKKGIFPCAMVIVGDNRC</sequence>
<name>A0A3S3P2J0_9ACAR</name>
<feature type="domain" description="RlpA-like protein double-psi beta-barrel" evidence="2">
    <location>
        <begin position="146"/>
        <end position="212"/>
    </location>
</feature>
<dbReference type="EMBL" id="NCKU01015346">
    <property type="protein sequence ID" value="RWR99401.1"/>
    <property type="molecule type" value="Genomic_DNA"/>
</dbReference>
<comment type="caution">
    <text evidence="3">The sequence shown here is derived from an EMBL/GenBank/DDBJ whole genome shotgun (WGS) entry which is preliminary data.</text>
</comment>
<accession>A0A3S3P2J0</accession>
<organism evidence="3 5">
    <name type="scientific">Dinothrombium tinctorium</name>
    <dbReference type="NCBI Taxonomy" id="1965070"/>
    <lineage>
        <taxon>Eukaryota</taxon>
        <taxon>Metazoa</taxon>
        <taxon>Ecdysozoa</taxon>
        <taxon>Arthropoda</taxon>
        <taxon>Chelicerata</taxon>
        <taxon>Arachnida</taxon>
        <taxon>Acari</taxon>
        <taxon>Acariformes</taxon>
        <taxon>Trombidiformes</taxon>
        <taxon>Prostigmata</taxon>
        <taxon>Anystina</taxon>
        <taxon>Parasitengona</taxon>
        <taxon>Trombidioidea</taxon>
        <taxon>Trombidiidae</taxon>
        <taxon>Dinothrombium</taxon>
    </lineage>
</organism>
<proteinExistence type="predicted"/>
<gene>
    <name evidence="4" type="ORF">B4U79_17008</name>
    <name evidence="3" type="ORF">B4U79_17030</name>
</gene>
<evidence type="ECO:0000313" key="3">
    <source>
        <dbReference type="EMBL" id="RWR99401.1"/>
    </source>
</evidence>
<dbReference type="InterPro" id="IPR012997">
    <property type="entry name" value="RplA"/>
</dbReference>
<dbReference type="CDD" id="cd22268">
    <property type="entry name" value="DPBB_RlpA-like"/>
    <property type="match status" value="1"/>
</dbReference>
<keyword evidence="1" id="KW-0732">Signal</keyword>